<dbReference type="Proteomes" id="UP001595793">
    <property type="component" value="Unassembled WGS sequence"/>
</dbReference>
<keyword evidence="3" id="KW-1185">Reference proteome</keyword>
<evidence type="ECO:0000256" key="1">
    <source>
        <dbReference type="SAM" id="SignalP"/>
    </source>
</evidence>
<evidence type="ECO:0000313" key="2">
    <source>
        <dbReference type="EMBL" id="MFC4029525.1"/>
    </source>
</evidence>
<dbReference type="RefSeq" id="WP_290230620.1">
    <property type="nucleotide sequence ID" value="NZ_JAUFPZ010000002.1"/>
</dbReference>
<gene>
    <name evidence="2" type="ORF">ACFOS1_19055</name>
</gene>
<feature type="chain" id="PRO_5046988833" evidence="1">
    <location>
        <begin position="20"/>
        <end position="409"/>
    </location>
</feature>
<protein>
    <submittedName>
        <fullName evidence="2">Uncharacterized protein</fullName>
    </submittedName>
</protein>
<organism evidence="2 3">
    <name type="scientific">Zunongwangia endophytica</name>
    <dbReference type="NCBI Taxonomy" id="1808945"/>
    <lineage>
        <taxon>Bacteria</taxon>
        <taxon>Pseudomonadati</taxon>
        <taxon>Bacteroidota</taxon>
        <taxon>Flavobacteriia</taxon>
        <taxon>Flavobacteriales</taxon>
        <taxon>Flavobacteriaceae</taxon>
        <taxon>Zunongwangia</taxon>
    </lineage>
</organism>
<dbReference type="EMBL" id="JBHSAS010000033">
    <property type="protein sequence ID" value="MFC4029525.1"/>
    <property type="molecule type" value="Genomic_DNA"/>
</dbReference>
<evidence type="ECO:0000313" key="3">
    <source>
        <dbReference type="Proteomes" id="UP001595793"/>
    </source>
</evidence>
<feature type="signal peptide" evidence="1">
    <location>
        <begin position="1"/>
        <end position="19"/>
    </location>
</feature>
<accession>A0ABV8HBP5</accession>
<keyword evidence="1" id="KW-0732">Signal</keyword>
<name>A0ABV8HBP5_9FLAO</name>
<reference evidence="3" key="1">
    <citation type="journal article" date="2019" name="Int. J. Syst. Evol. Microbiol.">
        <title>The Global Catalogue of Microorganisms (GCM) 10K type strain sequencing project: providing services to taxonomists for standard genome sequencing and annotation.</title>
        <authorList>
            <consortium name="The Broad Institute Genomics Platform"/>
            <consortium name="The Broad Institute Genome Sequencing Center for Infectious Disease"/>
            <person name="Wu L."/>
            <person name="Ma J."/>
        </authorList>
    </citation>
    <scope>NUCLEOTIDE SEQUENCE [LARGE SCALE GENOMIC DNA]</scope>
    <source>
        <strain evidence="3">CECT 9128</strain>
    </source>
</reference>
<proteinExistence type="predicted"/>
<sequence length="409" mass="44996">MKSQFFILSLFAVVFSINAQVGINTDNPKASLDIASSDADDPSVTDGILIPRISKFPSKTPSTNQDGMMIYLISDFKNYSRGFYFWNAEEKTWAPIKGKFSEANFYGIYTKESPNNIEDALYRAGNVGIGTDDVESKIQIEVREDEDDPIKKGIEIDNQNSEENVKTTYGIENTNRSATNGKKYGIKNNVNGTGSGIHYGIFNETFQNTGTNDIYGLFNRVGRTYGAKSDNYGMYSIIGSSTAQGNIYGVYAKAEGDRNAKVFAGYFAGRLGIGNTPSTEYIFPAERGLENMILALAEDGNLRWRPPTFYPYVSSTSTTGTFVIQEDLGALRINNSLSSIRIPDASENKGRTIILACWSTTSDKPLDFVNGDDLFDVTTNSSVSNIEAGTVLTILSAGNRWLVINKYDK</sequence>
<comment type="caution">
    <text evidence="2">The sequence shown here is derived from an EMBL/GenBank/DDBJ whole genome shotgun (WGS) entry which is preliminary data.</text>
</comment>